<comment type="subcellular location">
    <subcellularLocation>
        <location evidence="1">Cell inner membrane</location>
    </subcellularLocation>
</comment>
<dbReference type="RefSeq" id="WP_247293143.1">
    <property type="nucleotide sequence ID" value="NZ_JAKNRW010000026.1"/>
</dbReference>
<keyword evidence="2" id="KW-0813">Transport</keyword>
<evidence type="ECO:0000256" key="3">
    <source>
        <dbReference type="ARBA" id="ARBA00022475"/>
    </source>
</evidence>
<protein>
    <recommendedName>
        <fullName evidence="9">Type II secretion system protein GspC N-terminal domain-containing protein</fullName>
    </recommendedName>
</protein>
<evidence type="ECO:0000256" key="1">
    <source>
        <dbReference type="ARBA" id="ARBA00004533"/>
    </source>
</evidence>
<feature type="domain" description="Type II secretion system protein GspC N-terminal" evidence="9">
    <location>
        <begin position="74"/>
        <end position="137"/>
    </location>
</feature>
<proteinExistence type="predicted"/>
<keyword evidence="5" id="KW-0812">Transmembrane</keyword>
<name>A0ABT0F4M7_9PSED</name>
<organism evidence="10 11">
    <name type="scientific">Pseudomonas violetae</name>
    <dbReference type="NCBI Taxonomy" id="2915813"/>
    <lineage>
        <taxon>Bacteria</taxon>
        <taxon>Pseudomonadati</taxon>
        <taxon>Pseudomonadota</taxon>
        <taxon>Gammaproteobacteria</taxon>
        <taxon>Pseudomonadales</taxon>
        <taxon>Pseudomonadaceae</taxon>
        <taxon>Pseudomonas</taxon>
    </lineage>
</organism>
<reference evidence="10 11" key="1">
    <citation type="submission" date="2022-02" db="EMBL/GenBank/DDBJ databases">
        <title>Comparative genomics of the first Antarctic Pseudomonas spp. capable of biotransforming 2,4,6-Trinitrotoluene.</title>
        <authorList>
            <person name="Cabrera M.A."/>
            <person name="Marquez S.L."/>
            <person name="Perez-Donoso J.M."/>
        </authorList>
    </citation>
    <scope>NUCLEOTIDE SEQUENCE [LARGE SCALE GENOMIC DNA]</scope>
    <source>
        <strain evidence="10 11">TNT19</strain>
    </source>
</reference>
<evidence type="ECO:0000256" key="4">
    <source>
        <dbReference type="ARBA" id="ARBA00022519"/>
    </source>
</evidence>
<gene>
    <name evidence="10" type="ORF">L9059_22685</name>
</gene>
<keyword evidence="4" id="KW-0997">Cell inner membrane</keyword>
<dbReference type="Pfam" id="PF11356">
    <property type="entry name" value="T2SSC"/>
    <property type="match status" value="1"/>
</dbReference>
<evidence type="ECO:0000256" key="7">
    <source>
        <dbReference type="ARBA" id="ARBA00022989"/>
    </source>
</evidence>
<dbReference type="InterPro" id="IPR024961">
    <property type="entry name" value="T2SS_GspC_N"/>
</dbReference>
<accession>A0ABT0F4M7</accession>
<evidence type="ECO:0000259" key="9">
    <source>
        <dbReference type="Pfam" id="PF11356"/>
    </source>
</evidence>
<evidence type="ECO:0000313" key="11">
    <source>
        <dbReference type="Proteomes" id="UP001299876"/>
    </source>
</evidence>
<dbReference type="EMBL" id="JAKNRW010000026">
    <property type="protein sequence ID" value="MCK1792933.1"/>
    <property type="molecule type" value="Genomic_DNA"/>
</dbReference>
<keyword evidence="3" id="KW-1003">Cell membrane</keyword>
<evidence type="ECO:0000256" key="5">
    <source>
        <dbReference type="ARBA" id="ARBA00022692"/>
    </source>
</evidence>
<keyword evidence="7" id="KW-1133">Transmembrane helix</keyword>
<keyword evidence="6" id="KW-0653">Protein transport</keyword>
<evidence type="ECO:0000256" key="8">
    <source>
        <dbReference type="ARBA" id="ARBA00023136"/>
    </source>
</evidence>
<sequence>MTFLGHPRQRVWLLVIPMAYAVFLVWQEWHFRESVVVPAPAAVSKATVPSRELLDATAVATVLGFTSDATRKASTESLTLQASFVISSGLSRALLADSQGARIYQVGDRLPGGSVLRRVEPGQVVLWNKGREELLTLQPSAARFLRPFELQEAPHTVRVPARFLRPISGPSE</sequence>
<dbReference type="Proteomes" id="UP001299876">
    <property type="component" value="Unassembled WGS sequence"/>
</dbReference>
<evidence type="ECO:0000256" key="2">
    <source>
        <dbReference type="ARBA" id="ARBA00022448"/>
    </source>
</evidence>
<keyword evidence="11" id="KW-1185">Reference proteome</keyword>
<evidence type="ECO:0000313" key="10">
    <source>
        <dbReference type="EMBL" id="MCK1792933.1"/>
    </source>
</evidence>
<comment type="caution">
    <text evidence="10">The sequence shown here is derived from an EMBL/GenBank/DDBJ whole genome shotgun (WGS) entry which is preliminary data.</text>
</comment>
<evidence type="ECO:0000256" key="6">
    <source>
        <dbReference type="ARBA" id="ARBA00022927"/>
    </source>
</evidence>
<dbReference type="Gene3D" id="2.30.30.830">
    <property type="match status" value="1"/>
</dbReference>
<keyword evidence="8" id="KW-0472">Membrane</keyword>